<reference evidence="1" key="1">
    <citation type="submission" date="2016-04" db="EMBL/GenBank/DDBJ databases">
        <authorList>
            <person name="Evans L.H."/>
            <person name="Alamgir A."/>
            <person name="Owens N."/>
            <person name="Weber N.D."/>
            <person name="Virtaneva K."/>
            <person name="Barbian K."/>
            <person name="Babar A."/>
            <person name="Rosenke K."/>
        </authorList>
    </citation>
    <scope>NUCLEOTIDE SEQUENCE</scope>
    <source>
        <strain evidence="1">86</strain>
    </source>
</reference>
<dbReference type="AlphaFoldDB" id="A0A212JWR3"/>
<gene>
    <name evidence="1" type="ORF">KL86DPRO_20225</name>
</gene>
<name>A0A212JWR3_9DELT</name>
<protein>
    <submittedName>
        <fullName evidence="1">Uncharacterized protein</fullName>
    </submittedName>
</protein>
<accession>A0A212JWR3</accession>
<evidence type="ECO:0000313" key="1">
    <source>
        <dbReference type="EMBL" id="SBW03914.1"/>
    </source>
</evidence>
<organism evidence="1">
    <name type="scientific">uncultured delta proteobacterium</name>
    <dbReference type="NCBI Taxonomy" id="34034"/>
    <lineage>
        <taxon>Bacteria</taxon>
        <taxon>Deltaproteobacteria</taxon>
        <taxon>environmental samples</taxon>
    </lineage>
</organism>
<dbReference type="EMBL" id="FLUQ01000002">
    <property type="protein sequence ID" value="SBW03914.1"/>
    <property type="molecule type" value="Genomic_DNA"/>
</dbReference>
<proteinExistence type="predicted"/>
<sequence length="22" mass="2670">MYDLRQKAVSDKEKWIALKHPI</sequence>